<dbReference type="AlphaFoldDB" id="A0A8J1LRL8"/>
<dbReference type="RefSeq" id="XP_041446172.1">
    <property type="nucleotide sequence ID" value="XM_041590238.1"/>
</dbReference>
<dbReference type="OrthoDB" id="9905136at2759"/>
<evidence type="ECO:0000313" key="4">
    <source>
        <dbReference type="RefSeq" id="XP_041446172.1"/>
    </source>
</evidence>
<reference evidence="3 4" key="1">
    <citation type="submission" date="2025-04" db="UniProtKB">
        <authorList>
            <consortium name="RefSeq"/>
        </authorList>
    </citation>
    <scope>IDENTIFICATION</scope>
    <source>
        <strain evidence="3 4">J_2021</strain>
        <tissue evidence="3 4">Erythrocytes</tissue>
    </source>
</reference>
<dbReference type="GO" id="GO:0003676">
    <property type="term" value="F:nucleic acid binding"/>
    <property type="evidence" value="ECO:0007669"/>
    <property type="project" value="InterPro"/>
</dbReference>
<dbReference type="Proteomes" id="UP000186698">
    <property type="component" value="Chromosome 4L"/>
</dbReference>
<feature type="domain" description="Tc1-like transposase DDE" evidence="1">
    <location>
        <begin position="158"/>
        <end position="303"/>
    </location>
</feature>
<dbReference type="Proteomes" id="UP000186698">
    <property type="component" value="Chromosome 9_10L"/>
</dbReference>
<dbReference type="InterPro" id="IPR009057">
    <property type="entry name" value="Homeodomain-like_sf"/>
</dbReference>
<protein>
    <submittedName>
        <fullName evidence="3">Uncharacterized protein LOC121397938</fullName>
    </submittedName>
    <submittedName>
        <fullName evidence="4">Uncharacterized protein LOC121403028</fullName>
    </submittedName>
</protein>
<dbReference type="PANTHER" id="PTHR23022:SF135">
    <property type="entry name" value="SI:DKEY-77F5.3"/>
    <property type="match status" value="1"/>
</dbReference>
<evidence type="ECO:0000313" key="3">
    <source>
        <dbReference type="RefSeq" id="XP_041432167.1"/>
    </source>
</evidence>
<dbReference type="KEGG" id="xla:121403028"/>
<dbReference type="GeneID" id="121397938"/>
<dbReference type="PANTHER" id="PTHR23022">
    <property type="entry name" value="TRANSPOSABLE ELEMENT-RELATED"/>
    <property type="match status" value="1"/>
</dbReference>
<gene>
    <name evidence="3" type="primary">LOC121397938</name>
    <name evidence="4" type="synonym">LOC121403028</name>
</gene>
<dbReference type="RefSeq" id="XP_041432167.1">
    <property type="nucleotide sequence ID" value="XM_041576233.1"/>
</dbReference>
<sequence>MMSSANMHKSKPRRISKEVHKMIEDMAHTGMTVPAIHQKLQTLGITASRQTVRYHASGKAKTGCNRPTTTNNTVYRQTMSLVEEITKENDETTARQIKVFLATKYQQHLSLSTIRRMRRKLGWRYGKVRYSPMIRDVNKEKRVIQAQQWLNSGETFNDVIFTDETSVALERFARFAFNRKDHLSIKPRPKHPVKVHVWGGISRKGAGPLVIFEGIMDKAFFIENIVDSSLVPYIQQHWPSGHRLFQDNDPKHSAAASHLELRGIRWERTPPESPDFNAIEMIWANLKYHIRTVYKPKTKEELINGIRDYWLNVLSVDLCNKCIDHLANVLPVAIERGGQATGM</sequence>
<proteinExistence type="predicted"/>
<name>A0A8J1LRL8_XENLA</name>
<organism evidence="2 3">
    <name type="scientific">Xenopus laevis</name>
    <name type="common">African clawed frog</name>
    <dbReference type="NCBI Taxonomy" id="8355"/>
    <lineage>
        <taxon>Eukaryota</taxon>
        <taxon>Metazoa</taxon>
        <taxon>Chordata</taxon>
        <taxon>Craniata</taxon>
        <taxon>Vertebrata</taxon>
        <taxon>Euteleostomi</taxon>
        <taxon>Amphibia</taxon>
        <taxon>Batrachia</taxon>
        <taxon>Anura</taxon>
        <taxon>Pipoidea</taxon>
        <taxon>Pipidae</taxon>
        <taxon>Xenopodinae</taxon>
        <taxon>Xenopus</taxon>
        <taxon>Xenopus</taxon>
    </lineage>
</organism>
<dbReference type="InterPro" id="IPR036397">
    <property type="entry name" value="RNaseH_sf"/>
</dbReference>
<dbReference type="InterPro" id="IPR038717">
    <property type="entry name" value="Tc1-like_DDE_dom"/>
</dbReference>
<dbReference type="InterPro" id="IPR052338">
    <property type="entry name" value="Transposase_5"/>
</dbReference>
<keyword evidence="2" id="KW-1185">Reference proteome</keyword>
<dbReference type="KEGG" id="xla:121397938"/>
<dbReference type="Pfam" id="PF13358">
    <property type="entry name" value="DDE_3"/>
    <property type="match status" value="1"/>
</dbReference>
<dbReference type="Gene3D" id="3.30.420.10">
    <property type="entry name" value="Ribonuclease H-like superfamily/Ribonuclease H"/>
    <property type="match status" value="1"/>
</dbReference>
<evidence type="ECO:0000259" key="1">
    <source>
        <dbReference type="Pfam" id="PF13358"/>
    </source>
</evidence>
<dbReference type="SUPFAM" id="SSF46689">
    <property type="entry name" value="Homeodomain-like"/>
    <property type="match status" value="1"/>
</dbReference>
<accession>A0A8J1LRL8</accession>
<evidence type="ECO:0000313" key="2">
    <source>
        <dbReference type="Proteomes" id="UP000186698"/>
    </source>
</evidence>